<comment type="similarity">
    <text evidence="2 7">Belongs to the ExbD/TolR family.</text>
</comment>
<keyword evidence="7" id="KW-0653">Protein transport</keyword>
<proteinExistence type="inferred from homology"/>
<comment type="caution">
    <text evidence="8">The sequence shown here is derived from an EMBL/GenBank/DDBJ whole genome shotgun (WGS) entry which is preliminary data.</text>
</comment>
<dbReference type="PANTHER" id="PTHR30558:SF3">
    <property type="entry name" value="BIOPOLYMER TRANSPORT PROTEIN EXBD-RELATED"/>
    <property type="match status" value="1"/>
</dbReference>
<evidence type="ECO:0000256" key="4">
    <source>
        <dbReference type="ARBA" id="ARBA00022692"/>
    </source>
</evidence>
<dbReference type="InterPro" id="IPR003400">
    <property type="entry name" value="ExbD"/>
</dbReference>
<dbReference type="GO" id="GO:0022857">
    <property type="term" value="F:transmembrane transporter activity"/>
    <property type="evidence" value="ECO:0007669"/>
    <property type="project" value="InterPro"/>
</dbReference>
<evidence type="ECO:0000313" key="8">
    <source>
        <dbReference type="EMBL" id="MVN92457.1"/>
    </source>
</evidence>
<name>A0A6I4IBU9_9SPHI</name>
<reference evidence="8 9" key="1">
    <citation type="submission" date="2019-12" db="EMBL/GenBank/DDBJ databases">
        <title>Mucilaginibacter sp. HME9299 genome sequencing and assembly.</title>
        <authorList>
            <person name="Kang H."/>
            <person name="Kim H."/>
            <person name="Joh K."/>
        </authorList>
    </citation>
    <scope>NUCLEOTIDE SEQUENCE [LARGE SCALE GENOMIC DNA]</scope>
    <source>
        <strain evidence="8 9">HME9299</strain>
    </source>
</reference>
<sequence>MPRVKIPRKSTAIDMTAMCDVAFLLLTFFILTAKPKVEDPVPVDTPASTAQTLLPESDIATLTIGGKGKVFFGVEGFEVRKQLLLRMGDRYKISFTPSEVNKFSVMPNIGVPIAQVKQYLSFDGDQMKEFKAPGIPTDSVSNELFNWIYESRIVTKNISGKELRVTIKGDSQEEYPTIQKIIAILQKQEVNKFSLITSLRGKE</sequence>
<gene>
    <name evidence="8" type="ORF">GO816_15070</name>
</gene>
<evidence type="ECO:0000256" key="6">
    <source>
        <dbReference type="ARBA" id="ARBA00023136"/>
    </source>
</evidence>
<organism evidence="8 9">
    <name type="scientific">Mucilaginibacter aquatilis</name>
    <dbReference type="NCBI Taxonomy" id="1517760"/>
    <lineage>
        <taxon>Bacteria</taxon>
        <taxon>Pseudomonadati</taxon>
        <taxon>Bacteroidota</taxon>
        <taxon>Sphingobacteriia</taxon>
        <taxon>Sphingobacteriales</taxon>
        <taxon>Sphingobacteriaceae</taxon>
        <taxon>Mucilaginibacter</taxon>
    </lineage>
</organism>
<dbReference type="EMBL" id="WQLA01000006">
    <property type="protein sequence ID" value="MVN92457.1"/>
    <property type="molecule type" value="Genomic_DNA"/>
</dbReference>
<dbReference type="GO" id="GO:0015031">
    <property type="term" value="P:protein transport"/>
    <property type="evidence" value="ECO:0007669"/>
    <property type="project" value="UniProtKB-KW"/>
</dbReference>
<dbReference type="Proteomes" id="UP000434850">
    <property type="component" value="Unassembled WGS sequence"/>
</dbReference>
<evidence type="ECO:0000256" key="5">
    <source>
        <dbReference type="ARBA" id="ARBA00022989"/>
    </source>
</evidence>
<evidence type="ECO:0000256" key="2">
    <source>
        <dbReference type="ARBA" id="ARBA00005811"/>
    </source>
</evidence>
<evidence type="ECO:0000313" key="9">
    <source>
        <dbReference type="Proteomes" id="UP000434850"/>
    </source>
</evidence>
<dbReference type="RefSeq" id="WP_157542769.1">
    <property type="nucleotide sequence ID" value="NZ_WQLA01000006.1"/>
</dbReference>
<dbReference type="AlphaFoldDB" id="A0A6I4IBU9"/>
<evidence type="ECO:0000256" key="1">
    <source>
        <dbReference type="ARBA" id="ARBA00004162"/>
    </source>
</evidence>
<keyword evidence="3" id="KW-1003">Cell membrane</keyword>
<evidence type="ECO:0000256" key="7">
    <source>
        <dbReference type="RuleBase" id="RU003879"/>
    </source>
</evidence>
<dbReference type="PANTHER" id="PTHR30558">
    <property type="entry name" value="EXBD MEMBRANE COMPONENT OF PMF-DRIVEN MACROMOLECULE IMPORT SYSTEM"/>
    <property type="match status" value="1"/>
</dbReference>
<comment type="subcellular location">
    <subcellularLocation>
        <location evidence="1">Cell membrane</location>
        <topology evidence="1">Single-pass membrane protein</topology>
    </subcellularLocation>
    <subcellularLocation>
        <location evidence="7">Cell membrane</location>
        <topology evidence="7">Single-pass type II membrane protein</topology>
    </subcellularLocation>
</comment>
<dbReference type="Pfam" id="PF02472">
    <property type="entry name" value="ExbD"/>
    <property type="match status" value="1"/>
</dbReference>
<accession>A0A6I4IBU9</accession>
<keyword evidence="6" id="KW-0472">Membrane</keyword>
<evidence type="ECO:0000256" key="3">
    <source>
        <dbReference type="ARBA" id="ARBA00022475"/>
    </source>
</evidence>
<keyword evidence="9" id="KW-1185">Reference proteome</keyword>
<keyword evidence="4 7" id="KW-0812">Transmembrane</keyword>
<keyword evidence="7" id="KW-0813">Transport</keyword>
<protein>
    <submittedName>
        <fullName evidence="8">Biopolymer transporter ExbD</fullName>
    </submittedName>
</protein>
<keyword evidence="5" id="KW-1133">Transmembrane helix</keyword>
<dbReference type="GO" id="GO:0005886">
    <property type="term" value="C:plasma membrane"/>
    <property type="evidence" value="ECO:0007669"/>
    <property type="project" value="UniProtKB-SubCell"/>
</dbReference>
<dbReference type="OrthoDB" id="9793581at2"/>